<dbReference type="Gene3D" id="3.40.630.30">
    <property type="match status" value="1"/>
</dbReference>
<dbReference type="PROSITE" id="PS51186">
    <property type="entry name" value="GNAT"/>
    <property type="match status" value="1"/>
</dbReference>
<accession>A0A1T4P7N6</accession>
<dbReference type="InterPro" id="IPR016181">
    <property type="entry name" value="Acyl_CoA_acyltransferase"/>
</dbReference>
<feature type="domain" description="N-acetyltransferase" evidence="1">
    <location>
        <begin position="3"/>
        <end position="211"/>
    </location>
</feature>
<gene>
    <name evidence="2" type="ORF">SAMN02745110_01840</name>
</gene>
<dbReference type="CDD" id="cd04301">
    <property type="entry name" value="NAT_SF"/>
    <property type="match status" value="1"/>
</dbReference>
<dbReference type="OrthoDB" id="162220at2"/>
<dbReference type="EMBL" id="FUXA01000011">
    <property type="protein sequence ID" value="SJZ87226.1"/>
    <property type="molecule type" value="Genomic_DNA"/>
</dbReference>
<dbReference type="GO" id="GO:0016747">
    <property type="term" value="F:acyltransferase activity, transferring groups other than amino-acyl groups"/>
    <property type="evidence" value="ECO:0007669"/>
    <property type="project" value="InterPro"/>
</dbReference>
<protein>
    <submittedName>
        <fullName evidence="2">Acetyltransferase (GNAT) family protein</fullName>
    </submittedName>
</protein>
<dbReference type="SUPFAM" id="SSF55729">
    <property type="entry name" value="Acyl-CoA N-acyltransferases (Nat)"/>
    <property type="match status" value="1"/>
</dbReference>
<evidence type="ECO:0000313" key="3">
    <source>
        <dbReference type="Proteomes" id="UP000189857"/>
    </source>
</evidence>
<dbReference type="AlphaFoldDB" id="A0A1T4P7N6"/>
<evidence type="ECO:0000259" key="1">
    <source>
        <dbReference type="PROSITE" id="PS51186"/>
    </source>
</evidence>
<reference evidence="2 3" key="1">
    <citation type="submission" date="2017-02" db="EMBL/GenBank/DDBJ databases">
        <authorList>
            <person name="Peterson S.W."/>
        </authorList>
    </citation>
    <scope>NUCLEOTIDE SEQUENCE [LARGE SCALE GENOMIC DNA]</scope>
    <source>
        <strain evidence="2 3">ATCC 17233</strain>
    </source>
</reference>
<dbReference type="Proteomes" id="UP000189857">
    <property type="component" value="Unassembled WGS sequence"/>
</dbReference>
<dbReference type="RefSeq" id="WP_078787665.1">
    <property type="nucleotide sequence ID" value="NZ_FMTO01000010.1"/>
</dbReference>
<organism evidence="2 3">
    <name type="scientific">Eubacterium ruminantium</name>
    <dbReference type="NCBI Taxonomy" id="42322"/>
    <lineage>
        <taxon>Bacteria</taxon>
        <taxon>Bacillati</taxon>
        <taxon>Bacillota</taxon>
        <taxon>Clostridia</taxon>
        <taxon>Eubacteriales</taxon>
        <taxon>Eubacteriaceae</taxon>
        <taxon>Eubacterium</taxon>
    </lineage>
</organism>
<name>A0A1T4P7N6_9FIRM</name>
<proteinExistence type="predicted"/>
<dbReference type="Pfam" id="PF00583">
    <property type="entry name" value="Acetyltransf_1"/>
    <property type="match status" value="1"/>
</dbReference>
<sequence>MEYEIKSLTPDLAEDYFDFFDNRAFSDGSPFYPCYCNAFNLSKERMKKELYQRAEDYGNGLEGWIRALRESAERMVQAGEIKGYLAYDNGIAIGWCNTNDRLSYFRTGEFDLHTLPEDQEYSHSIVPGEVKAIVCFEISPEYRGKGIATQFLHRICDDAKTEGYKYVEAYPVKDGENIEMAFTGPLRLYLKAGFEIIEQSGNTYTMRKKLIL</sequence>
<dbReference type="InterPro" id="IPR000182">
    <property type="entry name" value="GNAT_dom"/>
</dbReference>
<keyword evidence="2" id="KW-0808">Transferase</keyword>
<evidence type="ECO:0000313" key="2">
    <source>
        <dbReference type="EMBL" id="SJZ87226.1"/>
    </source>
</evidence>
<keyword evidence="3" id="KW-1185">Reference proteome</keyword>